<dbReference type="InterPro" id="IPR003409">
    <property type="entry name" value="MORN"/>
</dbReference>
<gene>
    <name evidence="2" type="ORF">ALC60_03545</name>
</gene>
<dbReference type="Pfam" id="PF02493">
    <property type="entry name" value="MORN"/>
    <property type="match status" value="5"/>
</dbReference>
<evidence type="ECO:0000256" key="1">
    <source>
        <dbReference type="ARBA" id="ARBA00022737"/>
    </source>
</evidence>
<dbReference type="EMBL" id="KQ982335">
    <property type="protein sequence ID" value="KYQ57583.1"/>
    <property type="molecule type" value="Genomic_DNA"/>
</dbReference>
<dbReference type="Gene3D" id="2.20.110.10">
    <property type="entry name" value="Histone H3 K4-specific methyltransferase SET7/9 N-terminal domain"/>
    <property type="match status" value="2"/>
</dbReference>
<dbReference type="AlphaFoldDB" id="A0A151XB19"/>
<dbReference type="Proteomes" id="UP000075809">
    <property type="component" value="Unassembled WGS sequence"/>
</dbReference>
<protein>
    <submittedName>
        <fullName evidence="2">MORN repeat-containing protein 3</fullName>
    </submittedName>
</protein>
<evidence type="ECO:0000313" key="2">
    <source>
        <dbReference type="EMBL" id="KYQ57583.1"/>
    </source>
</evidence>
<organism evidence="2 3">
    <name type="scientific">Mycetomoellerius zeteki</name>
    <dbReference type="NCBI Taxonomy" id="64791"/>
    <lineage>
        <taxon>Eukaryota</taxon>
        <taxon>Metazoa</taxon>
        <taxon>Ecdysozoa</taxon>
        <taxon>Arthropoda</taxon>
        <taxon>Hexapoda</taxon>
        <taxon>Insecta</taxon>
        <taxon>Pterygota</taxon>
        <taxon>Neoptera</taxon>
        <taxon>Endopterygota</taxon>
        <taxon>Hymenoptera</taxon>
        <taxon>Apocrita</taxon>
        <taxon>Aculeata</taxon>
        <taxon>Formicoidea</taxon>
        <taxon>Formicidae</taxon>
        <taxon>Myrmicinae</taxon>
        <taxon>Mycetomoellerius</taxon>
    </lineage>
</organism>
<dbReference type="SUPFAM" id="SSF82185">
    <property type="entry name" value="Histone H3 K4-specific methyltransferase SET7/9 N-terminal domain"/>
    <property type="match status" value="1"/>
</dbReference>
<dbReference type="STRING" id="64791.A0A151XB19"/>
<keyword evidence="3" id="KW-1185">Reference proteome</keyword>
<accession>A0A151XB19</accession>
<reference evidence="2 3" key="1">
    <citation type="submission" date="2015-09" db="EMBL/GenBank/DDBJ databases">
        <title>Trachymyrmex zeteki WGS genome.</title>
        <authorList>
            <person name="Nygaard S."/>
            <person name="Hu H."/>
            <person name="Boomsma J."/>
            <person name="Zhang G."/>
        </authorList>
    </citation>
    <scope>NUCLEOTIDE SEQUENCE [LARGE SCALE GENOMIC DNA]</scope>
    <source>
        <strain evidence="2">Tzet28-1</strain>
        <tissue evidence="2">Whole body</tissue>
    </source>
</reference>
<dbReference type="SMART" id="SM00698">
    <property type="entry name" value="MORN"/>
    <property type="match status" value="5"/>
</dbReference>
<dbReference type="PANTHER" id="PTHR43215:SF14">
    <property type="entry name" value="RADIAL SPOKE HEAD 1 HOMOLOG"/>
    <property type="match status" value="1"/>
</dbReference>
<proteinExistence type="predicted"/>
<evidence type="ECO:0000313" key="3">
    <source>
        <dbReference type="Proteomes" id="UP000075809"/>
    </source>
</evidence>
<keyword evidence="1" id="KW-0677">Repeat</keyword>
<dbReference type="PANTHER" id="PTHR43215">
    <property type="entry name" value="RADIAL SPOKE HEAD 1 HOMOLOG"/>
    <property type="match status" value="1"/>
</dbReference>
<name>A0A151XB19_9HYME</name>
<sequence>MPFLKPQRATWCERRIEACKRNGWRHAIYLPETKRITKAHYKGEWRNDKREGKGIGVNSHGWIYEGDWYNDQRHGYGVLSKITQDGDVRKVYAGNWAKGRKHGFGSNWYKDGSYYEGAFRENKRDGCGRVWYKCGSGYYQGTWLNDRYHGEGILIQDICIQCQSVYFNNSMYTGKHFQTFALAPIVLKLTNYRLRINGCLSVSRTSIALIVGAFHLVTQVDTNIIPSSSESNKDRPILTSTCVDLCHQMETTYWCVATHR</sequence>